<evidence type="ECO:0000256" key="4">
    <source>
        <dbReference type="SAM" id="MobiDB-lite"/>
    </source>
</evidence>
<dbReference type="KEGG" id="clz:BIU88_04030"/>
<feature type="domain" description="Multidrug resistance protein MdtA-like barrel-sandwich hybrid" evidence="6">
    <location>
        <begin position="66"/>
        <end position="210"/>
    </location>
</feature>
<dbReference type="GO" id="GO:1990281">
    <property type="term" value="C:efflux pump complex"/>
    <property type="evidence" value="ECO:0007669"/>
    <property type="project" value="TreeGrafter"/>
</dbReference>
<evidence type="ECO:0000313" key="9">
    <source>
        <dbReference type="EMBL" id="AOS83383.1"/>
    </source>
</evidence>
<feature type="coiled-coil region" evidence="3">
    <location>
        <begin position="105"/>
        <end position="132"/>
    </location>
</feature>
<dbReference type="Gene3D" id="6.10.140.1990">
    <property type="match status" value="1"/>
</dbReference>
<feature type="domain" description="CzcB-like C-terminal circularly permuted SH3-like" evidence="7">
    <location>
        <begin position="351"/>
        <end position="400"/>
    </location>
</feature>
<evidence type="ECO:0000259" key="7">
    <source>
        <dbReference type="Pfam" id="PF25975"/>
    </source>
</evidence>
<evidence type="ECO:0000256" key="2">
    <source>
        <dbReference type="ARBA" id="ARBA00023054"/>
    </source>
</evidence>
<dbReference type="InterPro" id="IPR030190">
    <property type="entry name" value="MacA_alpha-hairpin_sf"/>
</dbReference>
<dbReference type="InterPro" id="IPR058625">
    <property type="entry name" value="MdtA-like_BSH"/>
</dbReference>
<evidence type="ECO:0000256" key="5">
    <source>
        <dbReference type="SAM" id="Phobius"/>
    </source>
</evidence>
<dbReference type="NCBIfam" id="TIGR01730">
    <property type="entry name" value="RND_mfp"/>
    <property type="match status" value="1"/>
</dbReference>
<comment type="similarity">
    <text evidence="1">Belongs to the membrane fusion protein (MFP) (TC 8.A.1) family.</text>
</comment>
<dbReference type="Pfam" id="PF25917">
    <property type="entry name" value="BSH_RND"/>
    <property type="match status" value="1"/>
</dbReference>
<dbReference type="PANTHER" id="PTHR30469:SF33">
    <property type="entry name" value="SLR1207 PROTEIN"/>
    <property type="match status" value="1"/>
</dbReference>
<dbReference type="EMBL" id="CP017305">
    <property type="protein sequence ID" value="AOS83383.1"/>
    <property type="molecule type" value="Genomic_DNA"/>
</dbReference>
<dbReference type="Gene3D" id="2.40.30.170">
    <property type="match status" value="1"/>
</dbReference>
<protein>
    <submittedName>
        <fullName evidence="9">Efflux transporter periplasmic adaptor subunit</fullName>
    </submittedName>
</protein>
<dbReference type="SUPFAM" id="SSF111369">
    <property type="entry name" value="HlyD-like secretion proteins"/>
    <property type="match status" value="1"/>
</dbReference>
<evidence type="ECO:0000256" key="3">
    <source>
        <dbReference type="SAM" id="Coils"/>
    </source>
</evidence>
<keyword evidence="5" id="KW-0812">Transmembrane</keyword>
<proteinExistence type="inferred from homology"/>
<name>A0A1D8CZX7_CHLLM</name>
<dbReference type="OrthoDB" id="9809068at2"/>
<keyword evidence="5" id="KW-1133">Transmembrane helix</keyword>
<dbReference type="InterPro" id="IPR006143">
    <property type="entry name" value="RND_pump_MFP"/>
</dbReference>
<keyword evidence="2 3" id="KW-0175">Coiled coil</keyword>
<dbReference type="GO" id="GO:0030313">
    <property type="term" value="C:cell envelope"/>
    <property type="evidence" value="ECO:0007669"/>
    <property type="project" value="UniProtKB-SubCell"/>
</dbReference>
<feature type="region of interest" description="Disordered" evidence="4">
    <location>
        <begin position="329"/>
        <end position="354"/>
    </location>
</feature>
<dbReference type="GO" id="GO:0019898">
    <property type="term" value="C:extrinsic component of membrane"/>
    <property type="evidence" value="ECO:0007669"/>
    <property type="project" value="InterPro"/>
</dbReference>
<dbReference type="Proteomes" id="UP000095185">
    <property type="component" value="Chromosome"/>
</dbReference>
<dbReference type="GO" id="GO:1990195">
    <property type="term" value="C:macrolide transmembrane transporter complex"/>
    <property type="evidence" value="ECO:0007669"/>
    <property type="project" value="InterPro"/>
</dbReference>
<dbReference type="InterPro" id="IPR058649">
    <property type="entry name" value="CzcB_C"/>
</dbReference>
<evidence type="ECO:0000259" key="6">
    <source>
        <dbReference type="Pfam" id="PF25917"/>
    </source>
</evidence>
<keyword evidence="10" id="KW-1185">Reference proteome</keyword>
<evidence type="ECO:0000259" key="8">
    <source>
        <dbReference type="Pfam" id="PF25990"/>
    </source>
</evidence>
<dbReference type="RefSeq" id="WP_069809103.1">
    <property type="nucleotide sequence ID" value="NZ_CP017305.1"/>
</dbReference>
<dbReference type="PANTHER" id="PTHR30469">
    <property type="entry name" value="MULTIDRUG RESISTANCE PROTEIN MDTA"/>
    <property type="match status" value="1"/>
</dbReference>
<reference evidence="9" key="1">
    <citation type="submission" date="2016-09" db="EMBL/GenBank/DDBJ databases">
        <title>Genome sequence of Chlorobaculum limnaeum.</title>
        <authorList>
            <person name="Liu Z."/>
            <person name="Tank M."/>
            <person name="Bryant D.A."/>
        </authorList>
    </citation>
    <scope>NUCLEOTIDE SEQUENCE [LARGE SCALE GENOMIC DNA]</scope>
    <source>
        <strain evidence="9">DSM 1677</strain>
    </source>
</reference>
<dbReference type="STRING" id="274537.BIU88_04030"/>
<dbReference type="GO" id="GO:0015562">
    <property type="term" value="F:efflux transmembrane transporter activity"/>
    <property type="evidence" value="ECO:0007669"/>
    <property type="project" value="TreeGrafter"/>
</dbReference>
<feature type="domain" description="YknX-like beta-barrel" evidence="8">
    <location>
        <begin position="229"/>
        <end position="309"/>
    </location>
</feature>
<dbReference type="AlphaFoldDB" id="A0A1D8CZX7"/>
<dbReference type="Gene3D" id="2.40.50.100">
    <property type="match status" value="1"/>
</dbReference>
<dbReference type="Pfam" id="PF25975">
    <property type="entry name" value="CzcB_C"/>
    <property type="match status" value="1"/>
</dbReference>
<feature type="compositionally biased region" description="Polar residues" evidence="4">
    <location>
        <begin position="340"/>
        <end position="352"/>
    </location>
</feature>
<sequence length="422" mass="45990">MAKTQRSGKLRTILIIAAALIIAGGGLLAWLNMREKAVEVTTEKVFRKEVVHTVTATGKIQPETEVAMSPDVSGEIIELPVVEGQEVKTGDLLFRIQPDIYVNQVKQSQAQLNLAKAQSMEARARMLKAEDDFRKASILYKDKLISQTDWLTSKTNAEASRAAYDASRFSIQQNQSMLDQNDERLGKTVVRSPIDGAIVSLKSKSGERVVGTGQFPGTEVLRIANLDSMQLEVEVNENDIVNVRVGNPVTVTVDAFGERKFQGEVREIANSATTQAANTQEEVTNFAVKIRILNHQRLLKPGMSGTAEIETQRVPNALVVPIQSVTMRDASGKSHATPAESASENKAVQSASALHAPKESEGVFVVEGKRARFRKVKTGTTDNTHIIVLSGLKEGDEVVSGSYSAISRELRDGSAIKAQERQ</sequence>
<evidence type="ECO:0000313" key="10">
    <source>
        <dbReference type="Proteomes" id="UP000095185"/>
    </source>
</evidence>
<keyword evidence="5" id="KW-0472">Membrane</keyword>
<dbReference type="Pfam" id="PF25990">
    <property type="entry name" value="Beta-barrel_YknX"/>
    <property type="match status" value="1"/>
</dbReference>
<dbReference type="Gene3D" id="2.40.420.20">
    <property type="match status" value="1"/>
</dbReference>
<dbReference type="InterPro" id="IPR058636">
    <property type="entry name" value="Beta-barrel_YknX"/>
</dbReference>
<accession>A0A1D8CZX7</accession>
<evidence type="ECO:0000256" key="1">
    <source>
        <dbReference type="ARBA" id="ARBA00009477"/>
    </source>
</evidence>
<organism evidence="9 10">
    <name type="scientific">Chlorobaculum limnaeum</name>
    <dbReference type="NCBI Taxonomy" id="274537"/>
    <lineage>
        <taxon>Bacteria</taxon>
        <taxon>Pseudomonadati</taxon>
        <taxon>Chlorobiota</taxon>
        <taxon>Chlorobiia</taxon>
        <taxon>Chlorobiales</taxon>
        <taxon>Chlorobiaceae</taxon>
        <taxon>Chlorobaculum</taxon>
    </lineage>
</organism>
<feature type="transmembrane region" description="Helical" evidence="5">
    <location>
        <begin position="12"/>
        <end position="31"/>
    </location>
</feature>
<gene>
    <name evidence="9" type="ORF">BIU88_04030</name>
</gene>
<dbReference type="GO" id="GO:1990961">
    <property type="term" value="P:xenobiotic detoxification by transmembrane export across the plasma membrane"/>
    <property type="evidence" value="ECO:0007669"/>
    <property type="project" value="InterPro"/>
</dbReference>